<dbReference type="Pfam" id="PF01648">
    <property type="entry name" value="ACPS"/>
    <property type="match status" value="1"/>
</dbReference>
<dbReference type="SUPFAM" id="SSF56214">
    <property type="entry name" value="4'-phosphopantetheinyl transferase"/>
    <property type="match status" value="1"/>
</dbReference>
<keyword evidence="6" id="KW-1185">Reference proteome</keyword>
<keyword evidence="1" id="KW-0808">Transferase</keyword>
<dbReference type="Gene3D" id="3.90.470.20">
    <property type="entry name" value="4'-phosphopantetheinyl transferase domain"/>
    <property type="match status" value="1"/>
</dbReference>
<protein>
    <submittedName>
        <fullName evidence="5">Holo-ACP synthase</fullName>
    </submittedName>
</protein>
<dbReference type="AlphaFoldDB" id="A0A8E6BAV1"/>
<feature type="domain" description="4'-phosphopantetheinyl transferase" evidence="4">
    <location>
        <begin position="15"/>
        <end position="103"/>
    </location>
</feature>
<dbReference type="GO" id="GO:0000287">
    <property type="term" value="F:magnesium ion binding"/>
    <property type="evidence" value="ECO:0007669"/>
    <property type="project" value="InterPro"/>
</dbReference>
<gene>
    <name evidence="5" type="ORF">KIH39_11670</name>
</gene>
<dbReference type="InterPro" id="IPR008278">
    <property type="entry name" value="4-PPantetheinyl_Trfase_dom"/>
</dbReference>
<dbReference type="InterPro" id="IPR004568">
    <property type="entry name" value="Ppantetheine-prot_Trfase_dom"/>
</dbReference>
<keyword evidence="2" id="KW-0479">Metal-binding</keyword>
<evidence type="ECO:0000256" key="3">
    <source>
        <dbReference type="ARBA" id="ARBA00022842"/>
    </source>
</evidence>
<dbReference type="GO" id="GO:0006633">
    <property type="term" value="P:fatty acid biosynthetic process"/>
    <property type="evidence" value="ECO:0007669"/>
    <property type="project" value="InterPro"/>
</dbReference>
<reference evidence="5" key="1">
    <citation type="submission" date="2021-05" db="EMBL/GenBank/DDBJ databases">
        <title>Complete genome sequence of the cellulolytic planctomycete Telmatocola sphagniphila SP2T and characterization of the first cellulase from planctomycetes.</title>
        <authorList>
            <person name="Rakitin A.L."/>
            <person name="Beletsky A.V."/>
            <person name="Naumoff D.G."/>
            <person name="Kulichevskaya I.S."/>
            <person name="Mardanov A.V."/>
            <person name="Ravin N.V."/>
            <person name="Dedysh S.N."/>
        </authorList>
    </citation>
    <scope>NUCLEOTIDE SEQUENCE</scope>
    <source>
        <strain evidence="5">SP2T</strain>
    </source>
</reference>
<dbReference type="NCBIfam" id="TIGR00556">
    <property type="entry name" value="pantethn_trn"/>
    <property type="match status" value="1"/>
</dbReference>
<organism evidence="5 6">
    <name type="scientific">Telmatocola sphagniphila</name>
    <dbReference type="NCBI Taxonomy" id="1123043"/>
    <lineage>
        <taxon>Bacteria</taxon>
        <taxon>Pseudomonadati</taxon>
        <taxon>Planctomycetota</taxon>
        <taxon>Planctomycetia</taxon>
        <taxon>Gemmatales</taxon>
        <taxon>Gemmataceae</taxon>
    </lineage>
</organism>
<dbReference type="Proteomes" id="UP000676194">
    <property type="component" value="Chromosome"/>
</dbReference>
<keyword evidence="3" id="KW-0460">Magnesium</keyword>
<evidence type="ECO:0000256" key="2">
    <source>
        <dbReference type="ARBA" id="ARBA00022723"/>
    </source>
</evidence>
<sequence length="131" mass="15410">MKMRIQGLSTQLIECVRIARMLSKHGEKFLQRVYSPDEIQLCQVSKHSTQMFAAYWACKEAILKMLGVEDRDRFDWREVEIVWLNGRNQAILKGSLAEKYNVRRISELWLSYSYTRNYASATVLSMQDDHS</sequence>
<dbReference type="InterPro" id="IPR037143">
    <property type="entry name" value="4-PPantetheinyl_Trfase_dom_sf"/>
</dbReference>
<dbReference type="EMBL" id="CP074694">
    <property type="protein sequence ID" value="QVL34532.1"/>
    <property type="molecule type" value="Genomic_DNA"/>
</dbReference>
<dbReference type="KEGG" id="tsph:KIH39_11670"/>
<evidence type="ECO:0000259" key="4">
    <source>
        <dbReference type="Pfam" id="PF01648"/>
    </source>
</evidence>
<dbReference type="GO" id="GO:0008897">
    <property type="term" value="F:holo-[acyl-carrier-protein] synthase activity"/>
    <property type="evidence" value="ECO:0007669"/>
    <property type="project" value="InterPro"/>
</dbReference>
<evidence type="ECO:0000256" key="1">
    <source>
        <dbReference type="ARBA" id="ARBA00022679"/>
    </source>
</evidence>
<evidence type="ECO:0000313" key="6">
    <source>
        <dbReference type="Proteomes" id="UP000676194"/>
    </source>
</evidence>
<evidence type="ECO:0000313" key="5">
    <source>
        <dbReference type="EMBL" id="QVL34532.1"/>
    </source>
</evidence>
<accession>A0A8E6BAV1</accession>
<proteinExistence type="predicted"/>
<name>A0A8E6BAV1_9BACT</name>